<evidence type="ECO:0000313" key="4">
    <source>
        <dbReference type="EMBL" id="KAA0195660.1"/>
    </source>
</evidence>
<comment type="caution">
    <text evidence="4">The sequence shown here is derived from an EMBL/GenBank/DDBJ whole genome shotgun (WGS) entry which is preliminary data.</text>
</comment>
<evidence type="ECO:0000256" key="1">
    <source>
        <dbReference type="ARBA" id="ARBA00022574"/>
    </source>
</evidence>
<dbReference type="EMBL" id="LUCM01003532">
    <property type="protein sequence ID" value="KAA0195660.1"/>
    <property type="molecule type" value="Genomic_DNA"/>
</dbReference>
<dbReference type="GO" id="GO:0005730">
    <property type="term" value="C:nucleolus"/>
    <property type="evidence" value="ECO:0007669"/>
    <property type="project" value="TreeGrafter"/>
</dbReference>
<feature type="repeat" description="WD" evidence="3">
    <location>
        <begin position="362"/>
        <end position="395"/>
    </location>
</feature>
<keyword evidence="2" id="KW-0677">Repeat</keyword>
<organism evidence="4 5">
    <name type="scientific">Fasciolopsis buskii</name>
    <dbReference type="NCBI Taxonomy" id="27845"/>
    <lineage>
        <taxon>Eukaryota</taxon>
        <taxon>Metazoa</taxon>
        <taxon>Spiralia</taxon>
        <taxon>Lophotrochozoa</taxon>
        <taxon>Platyhelminthes</taxon>
        <taxon>Trematoda</taxon>
        <taxon>Digenea</taxon>
        <taxon>Plagiorchiida</taxon>
        <taxon>Echinostomata</taxon>
        <taxon>Echinostomatoidea</taxon>
        <taxon>Fasciolidae</taxon>
        <taxon>Fasciolopsis</taxon>
    </lineage>
</organism>
<dbReference type="Proteomes" id="UP000728185">
    <property type="component" value="Unassembled WGS sequence"/>
</dbReference>
<dbReference type="PANTHER" id="PTHR19854">
    <property type="entry name" value="TRANSDUCIN BETA-LIKE 3"/>
    <property type="match status" value="1"/>
</dbReference>
<protein>
    <recommendedName>
        <fullName evidence="6">WD_REPEATS_REGION domain-containing protein</fullName>
    </recommendedName>
</protein>
<evidence type="ECO:0000313" key="5">
    <source>
        <dbReference type="Proteomes" id="UP000728185"/>
    </source>
</evidence>
<dbReference type="GO" id="GO:0030686">
    <property type="term" value="C:90S preribosome"/>
    <property type="evidence" value="ECO:0007669"/>
    <property type="project" value="TreeGrafter"/>
</dbReference>
<keyword evidence="5" id="KW-1185">Reference proteome</keyword>
<dbReference type="SMART" id="SM00320">
    <property type="entry name" value="WD40"/>
    <property type="match status" value="2"/>
</dbReference>
<proteinExistence type="predicted"/>
<feature type="repeat" description="WD" evidence="3">
    <location>
        <begin position="101"/>
        <end position="134"/>
    </location>
</feature>
<dbReference type="OrthoDB" id="5414888at2759"/>
<dbReference type="InterPro" id="IPR001680">
    <property type="entry name" value="WD40_rpt"/>
</dbReference>
<accession>A0A8E0S357</accession>
<evidence type="ECO:0008006" key="6">
    <source>
        <dbReference type="Google" id="ProtNLM"/>
    </source>
</evidence>
<dbReference type="PROSITE" id="PS50082">
    <property type="entry name" value="WD_REPEATS_2"/>
    <property type="match status" value="2"/>
</dbReference>
<dbReference type="AlphaFoldDB" id="A0A8E0S357"/>
<dbReference type="InterPro" id="IPR036322">
    <property type="entry name" value="WD40_repeat_dom_sf"/>
</dbReference>
<dbReference type="Pfam" id="PF00400">
    <property type="entry name" value="WD40"/>
    <property type="match status" value="2"/>
</dbReference>
<dbReference type="InterPro" id="IPR015943">
    <property type="entry name" value="WD40/YVTN_repeat-like_dom_sf"/>
</dbReference>
<gene>
    <name evidence="4" type="ORF">FBUS_10605</name>
</gene>
<sequence>MFLIIFERFKLESKFEPFFSAQFPLHLSIENVLFCGRLPEDYVEINILDAVNFSKKSKFTDDDKITCFTFDTQQSNLFVGLKNLLLKKIEYPSMKASKIWGSCHQRSISKIAVNLSGTRLATGSGDTVVRLWHIGHREGFSASCRGHNSMITCGRDKVIITWSCPEFTRQKVIPTFESLEACVYLPRGSLAALLGEDITSVESGLLMSGGQWGCLRVWNPTNGRCELEIRGPLDRRPTQVTGDSGKANRESIEYGLHSIVDLQIFYVKRHGDYPTALADEAGLVPKLVLVRQSNHVEFYNPGTGKLFSEFLGDIGQVDQLCIVGKKKNRLILADASAQLKLFVNPHGMTTTGIGSWDCHLVPAGHTDVISDISVSSCGEWMVSGSKDQALCVWRIVEHDEKIQRPNKGLTVQVLLVSTQLNAHAAQISAVCFDK</sequence>
<dbReference type="GO" id="GO:0000480">
    <property type="term" value="P:endonucleolytic cleavage in 5'-ETS of tricistronic rRNA transcript (SSU-rRNA, 5.8S rRNA, LSU-rRNA)"/>
    <property type="evidence" value="ECO:0007669"/>
    <property type="project" value="TreeGrafter"/>
</dbReference>
<dbReference type="SUPFAM" id="SSF50978">
    <property type="entry name" value="WD40 repeat-like"/>
    <property type="match status" value="1"/>
</dbReference>
<dbReference type="GO" id="GO:0000472">
    <property type="term" value="P:endonucleolytic cleavage to generate mature 5'-end of SSU-rRNA from (SSU-rRNA, 5.8S rRNA, LSU-rRNA)"/>
    <property type="evidence" value="ECO:0007669"/>
    <property type="project" value="TreeGrafter"/>
</dbReference>
<dbReference type="PROSITE" id="PS50294">
    <property type="entry name" value="WD_REPEATS_REGION"/>
    <property type="match status" value="2"/>
</dbReference>
<reference evidence="4" key="1">
    <citation type="submission" date="2019-05" db="EMBL/GenBank/DDBJ databases">
        <title>Annotation for the trematode Fasciolopsis buski.</title>
        <authorList>
            <person name="Choi Y.-J."/>
        </authorList>
    </citation>
    <scope>NUCLEOTIDE SEQUENCE</scope>
    <source>
        <strain evidence="4">HT</strain>
        <tissue evidence="4">Whole worm</tissue>
    </source>
</reference>
<dbReference type="Gene3D" id="2.130.10.10">
    <property type="entry name" value="YVTN repeat-like/Quinoprotein amine dehydrogenase"/>
    <property type="match status" value="2"/>
</dbReference>
<evidence type="ECO:0000256" key="2">
    <source>
        <dbReference type="ARBA" id="ARBA00022737"/>
    </source>
</evidence>
<dbReference type="PANTHER" id="PTHR19854:SF15">
    <property type="entry name" value="TRANSDUCIN BETA-LIKE PROTEIN 3"/>
    <property type="match status" value="1"/>
</dbReference>
<dbReference type="GO" id="GO:0034511">
    <property type="term" value="F:U3 snoRNA binding"/>
    <property type="evidence" value="ECO:0007669"/>
    <property type="project" value="TreeGrafter"/>
</dbReference>
<evidence type="ECO:0000256" key="3">
    <source>
        <dbReference type="PROSITE-ProRule" id="PRU00221"/>
    </source>
</evidence>
<keyword evidence="1 3" id="KW-0853">WD repeat</keyword>
<name>A0A8E0S357_9TREM</name>